<dbReference type="CDD" id="cd13631">
    <property type="entry name" value="PBP2_Ct-PDT_like"/>
    <property type="match status" value="1"/>
</dbReference>
<sequence length="293" mass="32037">MSDLSRPVDPAKLIAFQGELGAYSDLACRMSRPEMNTLPCHTFEDAFAAVRDGDAALAMIPIENSVAGRVADIHHLLPESGLHIIGEHYQRINHHLLAVPGTKLEDVTEVYSHVHALNQCRDYLKEHGIKPVVAVDTAGSAKEIAKSGDTTKAVIASELAGEIYGLTSLAADIEDAEHNTTRFVVMAKEAIVPHAKAGMAVTSFIFRVRNVPAALFKAMGGFATNGINITKLESYIVDGSFIAAQFYVDCEGHPENRDLRLALEELDFFTSNMKILGVYPPHPYRLQQKLDDE</sequence>
<evidence type="ECO:0000256" key="8">
    <source>
        <dbReference type="PIRSR" id="PIRSR001500-2"/>
    </source>
</evidence>
<dbReference type="CDD" id="cd04905">
    <property type="entry name" value="ACT_CM-PDT"/>
    <property type="match status" value="1"/>
</dbReference>
<evidence type="ECO:0000256" key="1">
    <source>
        <dbReference type="ARBA" id="ARBA00004741"/>
    </source>
</evidence>
<dbReference type="InterPro" id="IPR002912">
    <property type="entry name" value="ACT_dom"/>
</dbReference>
<keyword evidence="4" id="KW-0057">Aromatic amino acid biosynthesis</keyword>
<dbReference type="PANTHER" id="PTHR21022">
    <property type="entry name" value="PREPHENATE DEHYDRATASE P PROTEIN"/>
    <property type="match status" value="1"/>
</dbReference>
<dbReference type="EMBL" id="FLYE01000012">
    <property type="protein sequence ID" value="SCA56440.1"/>
    <property type="molecule type" value="Genomic_DNA"/>
</dbReference>
<reference evidence="11 12" key="1">
    <citation type="submission" date="2016-07" db="EMBL/GenBank/DDBJ databases">
        <authorList>
            <person name="Lefevre C.T."/>
        </authorList>
    </citation>
    <scope>NUCLEOTIDE SEQUENCE [LARGE SCALE GENOMIC DNA]</scope>
    <source>
        <strain evidence="11">PR1</strain>
    </source>
</reference>
<dbReference type="PROSITE" id="PS51671">
    <property type="entry name" value="ACT"/>
    <property type="match status" value="1"/>
</dbReference>
<dbReference type="EC" id="4.2.1.51" evidence="2"/>
<dbReference type="InterPro" id="IPR045865">
    <property type="entry name" value="ACT-like_dom_sf"/>
</dbReference>
<evidence type="ECO:0000256" key="5">
    <source>
        <dbReference type="ARBA" id="ARBA00023222"/>
    </source>
</evidence>
<evidence type="ECO:0000256" key="6">
    <source>
        <dbReference type="ARBA" id="ARBA00023239"/>
    </source>
</evidence>
<keyword evidence="6" id="KW-0456">Lyase</keyword>
<dbReference type="Gene3D" id="3.30.70.260">
    <property type="match status" value="1"/>
</dbReference>
<evidence type="ECO:0000259" key="10">
    <source>
        <dbReference type="PROSITE" id="PS51671"/>
    </source>
</evidence>
<dbReference type="Gene3D" id="3.40.190.10">
    <property type="entry name" value="Periplasmic binding protein-like II"/>
    <property type="match status" value="2"/>
</dbReference>
<accession>A0A1C3RGN1</accession>
<dbReference type="PROSITE" id="PS00857">
    <property type="entry name" value="PREPHENATE_DEHYDR_1"/>
    <property type="match status" value="1"/>
</dbReference>
<dbReference type="NCBIfam" id="NF008866">
    <property type="entry name" value="PRK11899.1"/>
    <property type="match status" value="1"/>
</dbReference>
<evidence type="ECO:0000256" key="3">
    <source>
        <dbReference type="ARBA" id="ARBA00022605"/>
    </source>
</evidence>
<comment type="catalytic activity">
    <reaction evidence="7">
        <text>prephenate + H(+) = 3-phenylpyruvate + CO2 + H2O</text>
        <dbReference type="Rhea" id="RHEA:21648"/>
        <dbReference type="ChEBI" id="CHEBI:15377"/>
        <dbReference type="ChEBI" id="CHEBI:15378"/>
        <dbReference type="ChEBI" id="CHEBI:16526"/>
        <dbReference type="ChEBI" id="CHEBI:18005"/>
        <dbReference type="ChEBI" id="CHEBI:29934"/>
        <dbReference type="EC" id="4.2.1.51"/>
    </reaction>
</comment>
<keyword evidence="3" id="KW-0028">Amino-acid biosynthesis</keyword>
<evidence type="ECO:0000256" key="4">
    <source>
        <dbReference type="ARBA" id="ARBA00023141"/>
    </source>
</evidence>
<dbReference type="InterPro" id="IPR001086">
    <property type="entry name" value="Preph_deHydtase"/>
</dbReference>
<evidence type="ECO:0000313" key="12">
    <source>
        <dbReference type="Proteomes" id="UP000231658"/>
    </source>
</evidence>
<keyword evidence="5" id="KW-0584">Phenylalanine biosynthesis</keyword>
<dbReference type="UniPathway" id="UPA00121">
    <property type="reaction ID" value="UER00345"/>
</dbReference>
<evidence type="ECO:0000313" key="11">
    <source>
        <dbReference type="EMBL" id="SCA56440.1"/>
    </source>
</evidence>
<dbReference type="STRING" id="1867952.MTBPR1_20288"/>
<dbReference type="SUPFAM" id="SSF55021">
    <property type="entry name" value="ACT-like"/>
    <property type="match status" value="1"/>
</dbReference>
<dbReference type="Proteomes" id="UP000231658">
    <property type="component" value="Unassembled WGS sequence"/>
</dbReference>
<evidence type="ECO:0000256" key="7">
    <source>
        <dbReference type="ARBA" id="ARBA00047848"/>
    </source>
</evidence>
<dbReference type="RefSeq" id="WP_069188528.1">
    <property type="nucleotide sequence ID" value="NZ_FLYE01000012.1"/>
</dbReference>
<dbReference type="PIRSF" id="PIRSF001500">
    <property type="entry name" value="Chor_mut_pdt_Ppr"/>
    <property type="match status" value="1"/>
</dbReference>
<dbReference type="PROSITE" id="PS51171">
    <property type="entry name" value="PREPHENATE_DEHYDR_3"/>
    <property type="match status" value="1"/>
</dbReference>
<dbReference type="OrthoDB" id="9802281at2"/>
<name>A0A1C3RGN1_9PROT</name>
<keyword evidence="12" id="KW-1185">Reference proteome</keyword>
<evidence type="ECO:0000259" key="9">
    <source>
        <dbReference type="PROSITE" id="PS51171"/>
    </source>
</evidence>
<gene>
    <name evidence="11" type="ORF">MTBPR1_20288</name>
</gene>
<comment type="pathway">
    <text evidence="1">Amino-acid biosynthesis; L-phenylalanine biosynthesis; phenylpyruvate from prephenate: step 1/1.</text>
</comment>
<dbReference type="PANTHER" id="PTHR21022:SF19">
    <property type="entry name" value="PREPHENATE DEHYDRATASE-RELATED"/>
    <property type="match status" value="1"/>
</dbReference>
<dbReference type="AlphaFoldDB" id="A0A1C3RGN1"/>
<organism evidence="11 12">
    <name type="scientific">Candidatus Terasakiella magnetica</name>
    <dbReference type="NCBI Taxonomy" id="1867952"/>
    <lineage>
        <taxon>Bacteria</taxon>
        <taxon>Pseudomonadati</taxon>
        <taxon>Pseudomonadota</taxon>
        <taxon>Alphaproteobacteria</taxon>
        <taxon>Rhodospirillales</taxon>
        <taxon>Terasakiellaceae</taxon>
        <taxon>Terasakiella</taxon>
    </lineage>
</organism>
<dbReference type="GO" id="GO:0004664">
    <property type="term" value="F:prephenate dehydratase activity"/>
    <property type="evidence" value="ECO:0007669"/>
    <property type="project" value="UniProtKB-EC"/>
</dbReference>
<dbReference type="GO" id="GO:0009094">
    <property type="term" value="P:L-phenylalanine biosynthetic process"/>
    <property type="evidence" value="ECO:0007669"/>
    <property type="project" value="UniProtKB-UniPathway"/>
</dbReference>
<feature type="site" description="Essential for prephenate dehydratase activity" evidence="8">
    <location>
        <position position="181"/>
    </location>
</feature>
<dbReference type="InterPro" id="IPR008242">
    <property type="entry name" value="Chor_mutase/pphenate_deHydtase"/>
</dbReference>
<feature type="domain" description="ACT" evidence="10">
    <location>
        <begin position="203"/>
        <end position="280"/>
    </location>
</feature>
<proteinExistence type="predicted"/>
<protein>
    <recommendedName>
        <fullName evidence="2">prephenate dehydratase</fullName>
        <ecNumber evidence="2">4.2.1.51</ecNumber>
    </recommendedName>
</protein>
<feature type="domain" description="Prephenate dehydratase" evidence="9">
    <location>
        <begin position="13"/>
        <end position="188"/>
    </location>
</feature>
<dbReference type="InterPro" id="IPR018528">
    <property type="entry name" value="Preph_deHydtase_CS"/>
</dbReference>
<dbReference type="SUPFAM" id="SSF53850">
    <property type="entry name" value="Periplasmic binding protein-like II"/>
    <property type="match status" value="1"/>
</dbReference>
<evidence type="ECO:0000256" key="2">
    <source>
        <dbReference type="ARBA" id="ARBA00013147"/>
    </source>
</evidence>
<dbReference type="Pfam" id="PF00800">
    <property type="entry name" value="PDT"/>
    <property type="match status" value="1"/>
</dbReference>
<dbReference type="GO" id="GO:0005737">
    <property type="term" value="C:cytoplasm"/>
    <property type="evidence" value="ECO:0007669"/>
    <property type="project" value="TreeGrafter"/>
</dbReference>